<keyword evidence="3" id="KW-0732">Signal</keyword>
<evidence type="ECO:0000313" key="5">
    <source>
        <dbReference type="Proteomes" id="UP001218218"/>
    </source>
</evidence>
<feature type="signal peptide" evidence="3">
    <location>
        <begin position="1"/>
        <end position="27"/>
    </location>
</feature>
<evidence type="ECO:0000256" key="2">
    <source>
        <dbReference type="SAM" id="Phobius"/>
    </source>
</evidence>
<feature type="transmembrane region" description="Helical" evidence="2">
    <location>
        <begin position="128"/>
        <end position="149"/>
    </location>
</feature>
<feature type="region of interest" description="Disordered" evidence="1">
    <location>
        <begin position="292"/>
        <end position="385"/>
    </location>
</feature>
<dbReference type="Proteomes" id="UP001218218">
    <property type="component" value="Unassembled WGS sequence"/>
</dbReference>
<feature type="compositionally biased region" description="Low complexity" evidence="1">
    <location>
        <begin position="221"/>
        <end position="241"/>
    </location>
</feature>
<dbReference type="AlphaFoldDB" id="A0AAD7AL83"/>
<keyword evidence="2" id="KW-1133">Transmembrane helix</keyword>
<feature type="region of interest" description="Disordered" evidence="1">
    <location>
        <begin position="421"/>
        <end position="463"/>
    </location>
</feature>
<sequence>MQNHPYKGRAALLTLLVAAFSAESTDAAPRPRLDDVFASDVDDPSAVVLAASATPTKYHHHVPPMYSPGTDGVWRRRESYTLVGSTICDTCTATPTPTLTPSEDSIVDTVRPLGWVHDRPYNPIRTRITIALSVTLAVFIFLTILRFHLSGGWCGKRKADVEKRHHRKRRDGDVNPPQKGEEAVKPEPQTKRKWMARATARWRDNARLLARQRRFSRRAGARGSQETLVPNRDSNSNNTNNNDEEQTETHLPHPLPRRQSRHYDAAGVPRPVSPAPSLCSLASASTTMTLELAPGDDEEQPEYERAQEPEQEYEPPAYPVSPPAHASTSGAPAIAISLSPPPPHPHPPPADRKEMLSLGQLCADTDAHAEDFPPYTPRADPDSAEGYFAFTGEREGAAGAEAVAHVATDDKAVLARLAGRASAPSLRATTATATASSSSTSAYTASTDADGDAEEAGARAPEEEELFEVQLQEIRLREAGPPTPTTVPAHVWTTLPLPPSSSASSAITPPHPNPMPISTSATLPALPPPPRRRASGSEKMALERAYVHADEEVYACAYPSAPAYERRYSGEVGAEAGPSTPRASVVVGASAPPLEYEYEECGEGEDGEGASASAPPLEFWEEDEDRGEDGLPGPGLGSGDSLHSGRRSDDQDGGEGGVGLERQRERERDRHGEAHDTGWGGGGGSGSSADGGQGQGQDHDR</sequence>
<dbReference type="EMBL" id="JARIHO010000005">
    <property type="protein sequence ID" value="KAJ7361109.1"/>
    <property type="molecule type" value="Genomic_DNA"/>
</dbReference>
<evidence type="ECO:0000256" key="3">
    <source>
        <dbReference type="SAM" id="SignalP"/>
    </source>
</evidence>
<feature type="region of interest" description="Disordered" evidence="1">
    <location>
        <begin position="599"/>
        <end position="701"/>
    </location>
</feature>
<gene>
    <name evidence="4" type="ORF">DFH08DRAFT_1031764</name>
</gene>
<feature type="chain" id="PRO_5041904391" evidence="3">
    <location>
        <begin position="28"/>
        <end position="701"/>
    </location>
</feature>
<accession>A0AAD7AL83</accession>
<feature type="compositionally biased region" description="Gly residues" evidence="1">
    <location>
        <begin position="678"/>
        <end position="695"/>
    </location>
</feature>
<evidence type="ECO:0000256" key="1">
    <source>
        <dbReference type="SAM" id="MobiDB-lite"/>
    </source>
</evidence>
<feature type="compositionally biased region" description="Pro residues" evidence="1">
    <location>
        <begin position="339"/>
        <end position="348"/>
    </location>
</feature>
<evidence type="ECO:0000313" key="4">
    <source>
        <dbReference type="EMBL" id="KAJ7361109.1"/>
    </source>
</evidence>
<proteinExistence type="predicted"/>
<keyword evidence="2" id="KW-0472">Membrane</keyword>
<feature type="compositionally biased region" description="Low complexity" evidence="1">
    <location>
        <begin position="421"/>
        <end position="448"/>
    </location>
</feature>
<feature type="region of interest" description="Disordered" evidence="1">
    <location>
        <begin position="499"/>
        <end position="539"/>
    </location>
</feature>
<name>A0AAD7AL83_9AGAR</name>
<feature type="region of interest" description="Disordered" evidence="1">
    <location>
        <begin position="214"/>
        <end position="259"/>
    </location>
</feature>
<organism evidence="4 5">
    <name type="scientific">Mycena albidolilacea</name>
    <dbReference type="NCBI Taxonomy" id="1033008"/>
    <lineage>
        <taxon>Eukaryota</taxon>
        <taxon>Fungi</taxon>
        <taxon>Dikarya</taxon>
        <taxon>Basidiomycota</taxon>
        <taxon>Agaricomycotina</taxon>
        <taxon>Agaricomycetes</taxon>
        <taxon>Agaricomycetidae</taxon>
        <taxon>Agaricales</taxon>
        <taxon>Marasmiineae</taxon>
        <taxon>Mycenaceae</taxon>
        <taxon>Mycena</taxon>
    </lineage>
</organism>
<feature type="compositionally biased region" description="Acidic residues" evidence="1">
    <location>
        <begin position="599"/>
        <end position="608"/>
    </location>
</feature>
<feature type="compositionally biased region" description="Basic and acidic residues" evidence="1">
    <location>
        <begin position="661"/>
        <end position="676"/>
    </location>
</feature>
<feature type="region of interest" description="Disordered" evidence="1">
    <location>
        <begin position="158"/>
        <end position="198"/>
    </location>
</feature>
<reference evidence="4" key="1">
    <citation type="submission" date="2023-03" db="EMBL/GenBank/DDBJ databases">
        <title>Massive genome expansion in bonnet fungi (Mycena s.s.) driven by repeated elements and novel gene families across ecological guilds.</title>
        <authorList>
            <consortium name="Lawrence Berkeley National Laboratory"/>
            <person name="Harder C.B."/>
            <person name="Miyauchi S."/>
            <person name="Viragh M."/>
            <person name="Kuo A."/>
            <person name="Thoen E."/>
            <person name="Andreopoulos B."/>
            <person name="Lu D."/>
            <person name="Skrede I."/>
            <person name="Drula E."/>
            <person name="Henrissat B."/>
            <person name="Morin E."/>
            <person name="Kohler A."/>
            <person name="Barry K."/>
            <person name="LaButti K."/>
            <person name="Morin E."/>
            <person name="Salamov A."/>
            <person name="Lipzen A."/>
            <person name="Mereny Z."/>
            <person name="Hegedus B."/>
            <person name="Baldrian P."/>
            <person name="Stursova M."/>
            <person name="Weitz H."/>
            <person name="Taylor A."/>
            <person name="Grigoriev I.V."/>
            <person name="Nagy L.G."/>
            <person name="Martin F."/>
            <person name="Kauserud H."/>
        </authorList>
    </citation>
    <scope>NUCLEOTIDE SEQUENCE</scope>
    <source>
        <strain evidence="4">CBHHK002</strain>
    </source>
</reference>
<keyword evidence="2" id="KW-0812">Transmembrane</keyword>
<comment type="caution">
    <text evidence="4">The sequence shown here is derived from an EMBL/GenBank/DDBJ whole genome shotgun (WGS) entry which is preliminary data.</text>
</comment>
<feature type="compositionally biased region" description="Basic and acidic residues" evidence="1">
    <location>
        <begin position="179"/>
        <end position="190"/>
    </location>
</feature>
<protein>
    <submittedName>
        <fullName evidence="4">Uncharacterized protein</fullName>
    </submittedName>
</protein>
<keyword evidence="5" id="KW-1185">Reference proteome</keyword>